<keyword evidence="4 19" id="KW-0812">Transmembrane</keyword>
<feature type="site" description="Crucial to convey clamshell closure to channel opening" evidence="16">
    <location>
        <position position="387"/>
    </location>
</feature>
<keyword evidence="22" id="KW-1185">Reference proteome</keyword>
<dbReference type="GO" id="GO:0038023">
    <property type="term" value="F:signaling receptor activity"/>
    <property type="evidence" value="ECO:0007669"/>
    <property type="project" value="InterPro"/>
</dbReference>
<dbReference type="OrthoDB" id="5984008at2759"/>
<keyword evidence="6" id="KW-0770">Synapse</keyword>
<keyword evidence="8 19" id="KW-0472">Membrane</keyword>
<evidence type="ECO:0000259" key="21">
    <source>
        <dbReference type="SMART" id="SM00918"/>
    </source>
</evidence>
<dbReference type="RefSeq" id="XP_019645610.1">
    <property type="nucleotide sequence ID" value="XM_019790051.1"/>
</dbReference>
<dbReference type="GO" id="GO:0045211">
    <property type="term" value="C:postsynaptic membrane"/>
    <property type="evidence" value="ECO:0007669"/>
    <property type="project" value="UniProtKB-SubCell"/>
</dbReference>
<evidence type="ECO:0000259" key="20">
    <source>
        <dbReference type="SMART" id="SM00079"/>
    </source>
</evidence>
<gene>
    <name evidence="23" type="primary">LOC109486272</name>
</gene>
<dbReference type="Pfam" id="PF10613">
    <property type="entry name" value="Lig_chan-Glu_bd"/>
    <property type="match status" value="1"/>
</dbReference>
<organism evidence="22 23">
    <name type="scientific">Branchiostoma belcheri</name>
    <name type="common">Amphioxus</name>
    <dbReference type="NCBI Taxonomy" id="7741"/>
    <lineage>
        <taxon>Eukaryota</taxon>
        <taxon>Metazoa</taxon>
        <taxon>Chordata</taxon>
        <taxon>Cephalochordata</taxon>
        <taxon>Leptocardii</taxon>
        <taxon>Amphioxiformes</taxon>
        <taxon>Branchiostomatidae</taxon>
        <taxon>Branchiostoma</taxon>
    </lineage>
</organism>
<keyword evidence="17" id="KW-1015">Disulfide bond</keyword>
<dbReference type="KEGG" id="bbel:109486272"/>
<keyword evidence="3" id="KW-1003">Cell membrane</keyword>
<dbReference type="SUPFAM" id="SSF81324">
    <property type="entry name" value="Voltage-gated potassium channels"/>
    <property type="match status" value="1"/>
</dbReference>
<evidence type="ECO:0000256" key="19">
    <source>
        <dbReference type="SAM" id="Phobius"/>
    </source>
</evidence>
<dbReference type="GO" id="GO:0015276">
    <property type="term" value="F:ligand-gated monoatomic ion channel activity"/>
    <property type="evidence" value="ECO:0007669"/>
    <property type="project" value="InterPro"/>
</dbReference>
<evidence type="ECO:0000313" key="23">
    <source>
        <dbReference type="RefSeq" id="XP_019645610.1"/>
    </source>
</evidence>
<protein>
    <submittedName>
        <fullName evidence="23">Glutamate receptor ionotropic, delta-2-like isoform X1</fullName>
    </submittedName>
</protein>
<evidence type="ECO:0000256" key="15">
    <source>
        <dbReference type="PIRSR" id="PIRSR601508-1"/>
    </source>
</evidence>
<dbReference type="PRINTS" id="PR00177">
    <property type="entry name" value="NMDARECEPTOR"/>
</dbReference>
<dbReference type="InterPro" id="IPR015683">
    <property type="entry name" value="Ionotropic_Glu_rcpt"/>
</dbReference>
<feature type="disulfide bond" evidence="17">
    <location>
        <begin position="475"/>
        <end position="529"/>
    </location>
</feature>
<feature type="binding site" evidence="15">
    <location>
        <position position="461"/>
    </location>
    <ligand>
        <name>L-glutamate</name>
        <dbReference type="ChEBI" id="CHEBI:29985"/>
    </ligand>
</feature>
<evidence type="ECO:0000256" key="8">
    <source>
        <dbReference type="ARBA" id="ARBA00023136"/>
    </source>
</evidence>
<feature type="site" description="Interaction with the cone snail toxin Con-ikot-ikot" evidence="16">
    <location>
        <position position="509"/>
    </location>
</feature>
<reference evidence="23" key="1">
    <citation type="submission" date="2025-08" db="UniProtKB">
        <authorList>
            <consortium name="RefSeq"/>
        </authorList>
    </citation>
    <scope>IDENTIFICATION</scope>
    <source>
        <tissue evidence="23">Gonad</tissue>
    </source>
</reference>
<evidence type="ECO:0000256" key="5">
    <source>
        <dbReference type="ARBA" id="ARBA00022989"/>
    </source>
</evidence>
<evidence type="ECO:0000256" key="7">
    <source>
        <dbReference type="ARBA" id="ARBA00023065"/>
    </source>
</evidence>
<dbReference type="InterPro" id="IPR019594">
    <property type="entry name" value="Glu/Gly-bd"/>
</dbReference>
<feature type="transmembrane region" description="Helical" evidence="19">
    <location>
        <begin position="358"/>
        <end position="380"/>
    </location>
</feature>
<evidence type="ECO:0000256" key="16">
    <source>
        <dbReference type="PIRSR" id="PIRSR601508-2"/>
    </source>
</evidence>
<keyword evidence="10" id="KW-0325">Glycoprotein</keyword>
<dbReference type="FunFam" id="1.10.287.70:FF:000143">
    <property type="entry name" value="Probable glutamate receptor"/>
    <property type="match status" value="1"/>
</dbReference>
<evidence type="ECO:0000256" key="17">
    <source>
        <dbReference type="PIRSR" id="PIRSR601508-3"/>
    </source>
</evidence>
<dbReference type="SMART" id="SM00918">
    <property type="entry name" value="Lig_chan-Glu_bd"/>
    <property type="match status" value="1"/>
</dbReference>
<dbReference type="AlphaFoldDB" id="A0A6P4ZWP8"/>
<evidence type="ECO:0000256" key="2">
    <source>
        <dbReference type="ARBA" id="ARBA00022448"/>
    </source>
</evidence>
<feature type="region of interest" description="Disordered" evidence="18">
    <location>
        <begin position="112"/>
        <end position="138"/>
    </location>
</feature>
<feature type="binding site" evidence="15">
    <location>
        <position position="246"/>
    </location>
    <ligand>
        <name>L-glutamate</name>
        <dbReference type="ChEBI" id="CHEBI:29985"/>
    </ligand>
</feature>
<evidence type="ECO:0000256" key="18">
    <source>
        <dbReference type="SAM" id="MobiDB-lite"/>
    </source>
</evidence>
<feature type="domain" description="Ionotropic glutamate receptor L-glutamate and glycine-binding" evidence="21">
    <location>
        <begin position="169"/>
        <end position="230"/>
    </location>
</feature>
<keyword evidence="11" id="KW-0628">Postsynaptic cell membrane</keyword>
<keyword evidence="5 19" id="KW-1133">Transmembrane helix</keyword>
<proteinExistence type="predicted"/>
<evidence type="ECO:0000256" key="12">
    <source>
        <dbReference type="ARBA" id="ARBA00023286"/>
    </source>
</evidence>
<evidence type="ECO:0000256" key="10">
    <source>
        <dbReference type="ARBA" id="ARBA00023180"/>
    </source>
</evidence>
<dbReference type="InterPro" id="IPR001508">
    <property type="entry name" value="Iono_Glu_rcpt_met"/>
</dbReference>
<dbReference type="SUPFAM" id="SSF53850">
    <property type="entry name" value="Periplasmic binding protein-like II"/>
    <property type="match status" value="1"/>
</dbReference>
<dbReference type="FunFam" id="3.40.190.10:FF:000160">
    <property type="entry name" value="GLutamate Receptor family (AMPA)"/>
    <property type="match status" value="1"/>
</dbReference>
<evidence type="ECO:0000256" key="11">
    <source>
        <dbReference type="ARBA" id="ARBA00023257"/>
    </source>
</evidence>
<name>A0A6P4ZWP8_BRABE</name>
<keyword evidence="2" id="KW-0813">Transport</keyword>
<evidence type="ECO:0000256" key="3">
    <source>
        <dbReference type="ARBA" id="ARBA00022475"/>
    </source>
</evidence>
<dbReference type="Gene3D" id="3.40.190.10">
    <property type="entry name" value="Periplasmic binding protein-like II"/>
    <property type="match status" value="2"/>
</dbReference>
<keyword evidence="12" id="KW-1071">Ligand-gated ion channel</keyword>
<feature type="domain" description="Ionotropic glutamate receptor C-terminal" evidence="20">
    <location>
        <begin position="159"/>
        <end position="526"/>
    </location>
</feature>
<evidence type="ECO:0000256" key="13">
    <source>
        <dbReference type="ARBA" id="ARBA00023303"/>
    </source>
</evidence>
<feature type="transmembrane region" description="Helical" evidence="19">
    <location>
        <begin position="275"/>
        <end position="302"/>
    </location>
</feature>
<evidence type="ECO:0000256" key="1">
    <source>
        <dbReference type="ARBA" id="ARBA00004651"/>
    </source>
</evidence>
<feature type="binding site" evidence="15">
    <location>
        <position position="239"/>
    </location>
    <ligand>
        <name>L-glutamate</name>
        <dbReference type="ChEBI" id="CHEBI:29985"/>
    </ligand>
</feature>
<comment type="subcellular location">
    <subcellularLocation>
        <location evidence="1">Cell membrane</location>
        <topology evidence="1">Multi-pass membrane protein</topology>
    </subcellularLocation>
    <subcellularLocation>
        <location evidence="14">Postsynaptic cell membrane</location>
    </subcellularLocation>
</comment>
<keyword evidence="7" id="KW-0406">Ion transport</keyword>
<feature type="site" description="Interaction with the cone snail toxin Con-ikot-ikot" evidence="16">
    <location>
        <position position="414"/>
    </location>
</feature>
<dbReference type="FunFam" id="3.40.190.10:FF:000024">
    <property type="entry name" value="Glutamate receptor, ionotropic, delta 1"/>
    <property type="match status" value="1"/>
</dbReference>
<dbReference type="Gene3D" id="1.10.287.70">
    <property type="match status" value="1"/>
</dbReference>
<evidence type="ECO:0000256" key="4">
    <source>
        <dbReference type="ARBA" id="ARBA00022692"/>
    </source>
</evidence>
<evidence type="ECO:0000256" key="9">
    <source>
        <dbReference type="ARBA" id="ARBA00023170"/>
    </source>
</evidence>
<feature type="binding site" evidence="15">
    <location>
        <position position="241"/>
    </location>
    <ligand>
        <name>L-glutamate</name>
        <dbReference type="ChEBI" id="CHEBI:29985"/>
    </ligand>
</feature>
<accession>A0A6P4ZWP8</accession>
<keyword evidence="9" id="KW-0675">Receptor</keyword>
<feature type="transmembrane region" description="Helical" evidence="19">
    <location>
        <begin position="551"/>
        <end position="572"/>
    </location>
</feature>
<keyword evidence="13" id="KW-0407">Ion channel</keyword>
<dbReference type="GeneID" id="109486272"/>
<evidence type="ECO:0000256" key="14">
    <source>
        <dbReference type="ARBA" id="ARBA00034100"/>
    </source>
</evidence>
<dbReference type="Proteomes" id="UP000515135">
    <property type="component" value="Unplaced"/>
</dbReference>
<dbReference type="PANTHER" id="PTHR18966">
    <property type="entry name" value="IONOTROPIC GLUTAMATE RECEPTOR"/>
    <property type="match status" value="1"/>
</dbReference>
<evidence type="ECO:0000256" key="6">
    <source>
        <dbReference type="ARBA" id="ARBA00023018"/>
    </source>
</evidence>
<dbReference type="Pfam" id="PF00060">
    <property type="entry name" value="Lig_chan"/>
    <property type="match status" value="1"/>
</dbReference>
<sequence>MEIGLVSDTTRVPGRHKLHGPFQLLCATGTVRDYRLTIYITKRKRPAVIPGLPASLMKPIIQTLQQKPASLLALFLVGMLLCDAFPQRSNGPPVNATVGLPAPRTGTSVLAKLEEPSQTKNGTATRTRRNSSRGPSSQVYCGAMANTSTLCETLDIRGPLRVVTVHEPPFIIREYEADGQPRYKGFCIDMLHKLADMLGICYTMYEVPDGKYGAEHENNTWNGIIGEVMAGNAEMGLGPITISSARETVVDFTKPFMEYGTGLLMRKPEHEEQNMFAFLMPFELVVWMCILVAMLMMGFLLFATSRLRYRLGISAENINDNDLQFNIRNSMWFAYWSLVKRGGEPLPRSMPARILAGFWWLFALVIVSTYTANLTAFLTIKRLVSPIKSIEDLAAQDAIPYGVERDVFLYNFFRDQQELKAGTVYERIWNQMNAQEENVFVESLQHGIEKARTSNYVFMDDDVILEYITRTEKDCKLILIRNPFLLRGYGIATQRNSKLTDPLSISILKLAEDGSLGQLKDRWWPKDGCSLDGSQNTSKAMGLDLNSFKGVFFILLAGVLLACLCAVIEIVWHRWLKRQCWFEAKPEENSAPQQMQVTTVVRHEARAKEEKLLKAMMQFLRGIEEGKLQIVVRDQISINMDAVDALDAFEENELMDSKMDASPVLNMIPTIDVDGHEFTNSNRVTAIDSVELGCYSPCQEDYPVPTRPNYPTRWMSARDVRC</sequence>
<dbReference type="SMART" id="SM00079">
    <property type="entry name" value="PBPe"/>
    <property type="match status" value="1"/>
</dbReference>
<evidence type="ECO:0000313" key="22">
    <source>
        <dbReference type="Proteomes" id="UP000515135"/>
    </source>
</evidence>
<dbReference type="InterPro" id="IPR001320">
    <property type="entry name" value="Iontro_rcpt_C"/>
</dbReference>